<reference evidence="3 4" key="1">
    <citation type="journal article" date="2019" name="Nat. Ecol. Evol.">
        <title>Megaphylogeny resolves global patterns of mushroom evolution.</title>
        <authorList>
            <person name="Varga T."/>
            <person name="Krizsan K."/>
            <person name="Foldi C."/>
            <person name="Dima B."/>
            <person name="Sanchez-Garcia M."/>
            <person name="Sanchez-Ramirez S."/>
            <person name="Szollosi G.J."/>
            <person name="Szarkandi J.G."/>
            <person name="Papp V."/>
            <person name="Albert L."/>
            <person name="Andreopoulos W."/>
            <person name="Angelini C."/>
            <person name="Antonin V."/>
            <person name="Barry K.W."/>
            <person name="Bougher N.L."/>
            <person name="Buchanan P."/>
            <person name="Buyck B."/>
            <person name="Bense V."/>
            <person name="Catcheside P."/>
            <person name="Chovatia M."/>
            <person name="Cooper J."/>
            <person name="Damon W."/>
            <person name="Desjardin D."/>
            <person name="Finy P."/>
            <person name="Geml J."/>
            <person name="Haridas S."/>
            <person name="Hughes K."/>
            <person name="Justo A."/>
            <person name="Karasinski D."/>
            <person name="Kautmanova I."/>
            <person name="Kiss B."/>
            <person name="Kocsube S."/>
            <person name="Kotiranta H."/>
            <person name="LaButti K.M."/>
            <person name="Lechner B.E."/>
            <person name="Liimatainen K."/>
            <person name="Lipzen A."/>
            <person name="Lukacs Z."/>
            <person name="Mihaltcheva S."/>
            <person name="Morgado L.N."/>
            <person name="Niskanen T."/>
            <person name="Noordeloos M.E."/>
            <person name="Ohm R.A."/>
            <person name="Ortiz-Santana B."/>
            <person name="Ovrebo C."/>
            <person name="Racz N."/>
            <person name="Riley R."/>
            <person name="Savchenko A."/>
            <person name="Shiryaev A."/>
            <person name="Soop K."/>
            <person name="Spirin V."/>
            <person name="Szebenyi C."/>
            <person name="Tomsovsky M."/>
            <person name="Tulloss R.E."/>
            <person name="Uehling J."/>
            <person name="Grigoriev I.V."/>
            <person name="Vagvolgyi C."/>
            <person name="Papp T."/>
            <person name="Martin F.M."/>
            <person name="Miettinen O."/>
            <person name="Hibbett D.S."/>
            <person name="Nagy L.G."/>
        </authorList>
    </citation>
    <scope>NUCLEOTIDE SEQUENCE [LARGE SCALE GENOMIC DNA]</scope>
    <source>
        <strain evidence="3 4">HHB13444</strain>
    </source>
</reference>
<name>A0A5C3PL22_9APHY</name>
<feature type="transmembrane region" description="Helical" evidence="1">
    <location>
        <begin position="223"/>
        <end position="244"/>
    </location>
</feature>
<feature type="transmembrane region" description="Helical" evidence="1">
    <location>
        <begin position="116"/>
        <end position="137"/>
    </location>
</feature>
<feature type="transmembrane region" description="Helical" evidence="1">
    <location>
        <begin position="157"/>
        <end position="178"/>
    </location>
</feature>
<feature type="transmembrane region" description="Helical" evidence="1">
    <location>
        <begin position="81"/>
        <end position="104"/>
    </location>
</feature>
<proteinExistence type="predicted"/>
<dbReference type="InterPro" id="IPR045339">
    <property type="entry name" value="DUF6534"/>
</dbReference>
<evidence type="ECO:0000259" key="2">
    <source>
        <dbReference type="Pfam" id="PF20152"/>
    </source>
</evidence>
<sequence length="339" mass="37647">MAEIDSTYGAALLGLVVSACLYGITLLQAFSYFRNYSSDRLFIKSLVVILIVLDSMHLALCTRTVYWYLVTNFGNVSNLDMTTWSMALQTDCNGIIGLIVQFFFARRLWIMSQNWLITAVVVVLALLHFGLGVVFTAESFILGRYSKFKSLTWVTCLGLGSAAVADIIIAVAMCYYLYTKRTGLRGTDSVLALLMVYSINSGLATSIIATLCVVLFGAMPTNFIWLGFFWIMGKCYVNSFLGLLNSRENLRDKVSGAVQLNHLGVQHFSQDGFSSGNHGSKPPRTNRLNGVAVSIETITDYNPIKFSKSTAAEREDRMDAIQEVEMRKHTSLRDDDNSV</sequence>
<feature type="transmembrane region" description="Helical" evidence="1">
    <location>
        <begin position="12"/>
        <end position="33"/>
    </location>
</feature>
<dbReference type="PANTHER" id="PTHR40465">
    <property type="entry name" value="CHROMOSOME 1, WHOLE GENOME SHOTGUN SEQUENCE"/>
    <property type="match status" value="1"/>
</dbReference>
<dbReference type="STRING" id="1314778.A0A5C3PL22"/>
<organism evidence="3 4">
    <name type="scientific">Polyporus arcularius HHB13444</name>
    <dbReference type="NCBI Taxonomy" id="1314778"/>
    <lineage>
        <taxon>Eukaryota</taxon>
        <taxon>Fungi</taxon>
        <taxon>Dikarya</taxon>
        <taxon>Basidiomycota</taxon>
        <taxon>Agaricomycotina</taxon>
        <taxon>Agaricomycetes</taxon>
        <taxon>Polyporales</taxon>
        <taxon>Polyporaceae</taxon>
        <taxon>Polyporus</taxon>
    </lineage>
</organism>
<dbReference type="EMBL" id="ML211044">
    <property type="protein sequence ID" value="TFK90504.1"/>
    <property type="molecule type" value="Genomic_DNA"/>
</dbReference>
<gene>
    <name evidence="3" type="ORF">K466DRAFT_596902</name>
</gene>
<keyword evidence="4" id="KW-1185">Reference proteome</keyword>
<evidence type="ECO:0000256" key="1">
    <source>
        <dbReference type="SAM" id="Phobius"/>
    </source>
</evidence>
<keyword evidence="1" id="KW-0472">Membrane</keyword>
<dbReference type="PANTHER" id="PTHR40465:SF1">
    <property type="entry name" value="DUF6534 DOMAIN-CONTAINING PROTEIN"/>
    <property type="match status" value="1"/>
</dbReference>
<feature type="transmembrane region" description="Helical" evidence="1">
    <location>
        <begin position="45"/>
        <end position="69"/>
    </location>
</feature>
<keyword evidence="1" id="KW-1133">Transmembrane helix</keyword>
<feature type="domain" description="DUF6534" evidence="2">
    <location>
        <begin position="162"/>
        <end position="248"/>
    </location>
</feature>
<protein>
    <recommendedName>
        <fullName evidence="2">DUF6534 domain-containing protein</fullName>
    </recommendedName>
</protein>
<dbReference type="InParanoid" id="A0A5C3PL22"/>
<keyword evidence="1" id="KW-0812">Transmembrane</keyword>
<dbReference type="AlphaFoldDB" id="A0A5C3PL22"/>
<feature type="transmembrane region" description="Helical" evidence="1">
    <location>
        <begin position="190"/>
        <end position="217"/>
    </location>
</feature>
<dbReference type="Proteomes" id="UP000308197">
    <property type="component" value="Unassembled WGS sequence"/>
</dbReference>
<evidence type="ECO:0000313" key="3">
    <source>
        <dbReference type="EMBL" id="TFK90504.1"/>
    </source>
</evidence>
<evidence type="ECO:0000313" key="4">
    <source>
        <dbReference type="Proteomes" id="UP000308197"/>
    </source>
</evidence>
<dbReference type="Pfam" id="PF20152">
    <property type="entry name" value="DUF6534"/>
    <property type="match status" value="1"/>
</dbReference>
<accession>A0A5C3PL22</accession>